<dbReference type="HOGENOM" id="CLU_2961484_0_0_1"/>
<dbReference type="InParanoid" id="A0A0D0DFF8"/>
<accession>A0A0D0DFF8</accession>
<dbReference type="AlphaFoldDB" id="A0A0D0DFF8"/>
<keyword evidence="2" id="KW-1185">Reference proteome</keyword>
<dbReference type="Proteomes" id="UP000054538">
    <property type="component" value="Unassembled WGS sequence"/>
</dbReference>
<evidence type="ECO:0000313" key="1">
    <source>
        <dbReference type="EMBL" id="KIK96417.1"/>
    </source>
</evidence>
<name>A0A0D0DFF8_9AGAM</name>
<sequence>MGVNAPPRGTGYTNNRIMTARGPRASQRLAPYLATRWDGSGWWTFLCHTKHTWPVLTHL</sequence>
<protein>
    <submittedName>
        <fullName evidence="1">Uncharacterized protein</fullName>
    </submittedName>
</protein>
<evidence type="ECO:0000313" key="2">
    <source>
        <dbReference type="Proteomes" id="UP000054538"/>
    </source>
</evidence>
<gene>
    <name evidence="1" type="ORF">PAXRUDRAFT_825989</name>
</gene>
<dbReference type="EMBL" id="KN824988">
    <property type="protein sequence ID" value="KIK96417.1"/>
    <property type="molecule type" value="Genomic_DNA"/>
</dbReference>
<proteinExistence type="predicted"/>
<reference evidence="2" key="2">
    <citation type="submission" date="2015-01" db="EMBL/GenBank/DDBJ databases">
        <title>Evolutionary Origins and Diversification of the Mycorrhizal Mutualists.</title>
        <authorList>
            <consortium name="DOE Joint Genome Institute"/>
            <consortium name="Mycorrhizal Genomics Consortium"/>
            <person name="Kohler A."/>
            <person name="Kuo A."/>
            <person name="Nagy L.G."/>
            <person name="Floudas D."/>
            <person name="Copeland A."/>
            <person name="Barry K.W."/>
            <person name="Cichocki N."/>
            <person name="Veneault-Fourrey C."/>
            <person name="LaButti K."/>
            <person name="Lindquist E.A."/>
            <person name="Lipzen A."/>
            <person name="Lundell T."/>
            <person name="Morin E."/>
            <person name="Murat C."/>
            <person name="Riley R."/>
            <person name="Ohm R."/>
            <person name="Sun H."/>
            <person name="Tunlid A."/>
            <person name="Henrissat B."/>
            <person name="Grigoriev I.V."/>
            <person name="Hibbett D.S."/>
            <person name="Martin F."/>
        </authorList>
    </citation>
    <scope>NUCLEOTIDE SEQUENCE [LARGE SCALE GENOMIC DNA]</scope>
    <source>
        <strain evidence="2">Ve08.2h10</strain>
    </source>
</reference>
<reference evidence="1 2" key="1">
    <citation type="submission" date="2014-04" db="EMBL/GenBank/DDBJ databases">
        <authorList>
            <consortium name="DOE Joint Genome Institute"/>
            <person name="Kuo A."/>
            <person name="Kohler A."/>
            <person name="Jargeat P."/>
            <person name="Nagy L.G."/>
            <person name="Floudas D."/>
            <person name="Copeland A."/>
            <person name="Barry K.W."/>
            <person name="Cichocki N."/>
            <person name="Veneault-Fourrey C."/>
            <person name="LaButti K."/>
            <person name="Lindquist E.A."/>
            <person name="Lipzen A."/>
            <person name="Lundell T."/>
            <person name="Morin E."/>
            <person name="Murat C."/>
            <person name="Sun H."/>
            <person name="Tunlid A."/>
            <person name="Henrissat B."/>
            <person name="Grigoriev I.V."/>
            <person name="Hibbett D.S."/>
            <person name="Martin F."/>
            <person name="Nordberg H.P."/>
            <person name="Cantor M.N."/>
            <person name="Hua S.X."/>
        </authorList>
    </citation>
    <scope>NUCLEOTIDE SEQUENCE [LARGE SCALE GENOMIC DNA]</scope>
    <source>
        <strain evidence="1 2">Ve08.2h10</strain>
    </source>
</reference>
<organism evidence="1 2">
    <name type="scientific">Paxillus rubicundulus Ve08.2h10</name>
    <dbReference type="NCBI Taxonomy" id="930991"/>
    <lineage>
        <taxon>Eukaryota</taxon>
        <taxon>Fungi</taxon>
        <taxon>Dikarya</taxon>
        <taxon>Basidiomycota</taxon>
        <taxon>Agaricomycotina</taxon>
        <taxon>Agaricomycetes</taxon>
        <taxon>Agaricomycetidae</taxon>
        <taxon>Boletales</taxon>
        <taxon>Paxilineae</taxon>
        <taxon>Paxillaceae</taxon>
        <taxon>Paxillus</taxon>
    </lineage>
</organism>